<evidence type="ECO:0000256" key="6">
    <source>
        <dbReference type="ARBA" id="ARBA00025321"/>
    </source>
</evidence>
<evidence type="ECO:0000256" key="7">
    <source>
        <dbReference type="SAM" id="Phobius"/>
    </source>
</evidence>
<dbReference type="Pfam" id="PF07886">
    <property type="entry name" value="BA14K"/>
    <property type="match status" value="1"/>
</dbReference>
<sequence>MSRLSKIAAPVAIAAVLSSLALPAMADGYYRHHHRYDGGDVAAAGAIGLLGGALLGATLASPPPPPVYYDPPPVVYAPPPPPVIYQQPAPVYAVSMPAAHQAWCSGRYRSYNAYDNTWVDNRGNLRPCQSPYFGG</sequence>
<dbReference type="InterPro" id="IPR012413">
    <property type="entry name" value="BA14K"/>
</dbReference>
<dbReference type="AlphaFoldDB" id="A0A212L4A4"/>
<keyword evidence="7" id="KW-0472">Membrane</keyword>
<keyword evidence="8" id="KW-0732">Signal</keyword>
<keyword evidence="4" id="KW-1003">Cell membrane</keyword>
<evidence type="ECO:0000256" key="8">
    <source>
        <dbReference type="SAM" id="SignalP"/>
    </source>
</evidence>
<dbReference type="GO" id="GO:0030246">
    <property type="term" value="F:carbohydrate binding"/>
    <property type="evidence" value="ECO:0007669"/>
    <property type="project" value="UniProtKB-KW"/>
</dbReference>
<feature type="signal peptide" evidence="8">
    <location>
        <begin position="1"/>
        <end position="26"/>
    </location>
</feature>
<evidence type="ECO:0000256" key="2">
    <source>
        <dbReference type="ARBA" id="ARBA00010270"/>
    </source>
</evidence>
<reference evidence="9" key="1">
    <citation type="submission" date="2016-08" db="EMBL/GenBank/DDBJ databases">
        <authorList>
            <person name="Seilhamer J.J."/>
        </authorList>
    </citation>
    <scope>NUCLEOTIDE SEQUENCE</scope>
    <source>
        <strain evidence="9">86</strain>
    </source>
</reference>
<organism evidence="9">
    <name type="scientific">uncultured Pleomorphomonas sp</name>
    <dbReference type="NCBI Taxonomy" id="442121"/>
    <lineage>
        <taxon>Bacteria</taxon>
        <taxon>Pseudomonadati</taxon>
        <taxon>Pseudomonadota</taxon>
        <taxon>Alphaproteobacteria</taxon>
        <taxon>Hyphomicrobiales</taxon>
        <taxon>Pleomorphomonadaceae</taxon>
        <taxon>Pleomorphomonas</taxon>
        <taxon>environmental samples</taxon>
    </lineage>
</organism>
<accession>A0A212L4A4</accession>
<keyword evidence="7" id="KW-0812">Transmembrane</keyword>
<evidence type="ECO:0000256" key="1">
    <source>
        <dbReference type="ARBA" id="ARBA00004167"/>
    </source>
</evidence>
<dbReference type="RefSeq" id="WP_100078593.1">
    <property type="nucleotide sequence ID" value="NZ_LT608334.1"/>
</dbReference>
<evidence type="ECO:0000313" key="9">
    <source>
        <dbReference type="EMBL" id="SCM72355.1"/>
    </source>
</evidence>
<comment type="function">
    <text evidence="6">Has immunoglobulin-binding and hemagglutination properties, and can bind to mannose. Essential for virulence. May be involved in LPS biosynthesis or polysaccharide transport.</text>
</comment>
<proteinExistence type="inferred from homology"/>
<protein>
    <recommendedName>
        <fullName evidence="3">Lectin-like protein BA14k</fullName>
    </recommendedName>
</protein>
<keyword evidence="5" id="KW-0430">Lectin</keyword>
<feature type="transmembrane region" description="Helical" evidence="7">
    <location>
        <begin position="42"/>
        <end position="60"/>
    </location>
</feature>
<comment type="similarity">
    <text evidence="2">Belongs to the BA14k family.</text>
</comment>
<dbReference type="GO" id="GO:0016020">
    <property type="term" value="C:membrane"/>
    <property type="evidence" value="ECO:0007669"/>
    <property type="project" value="UniProtKB-SubCell"/>
</dbReference>
<evidence type="ECO:0000256" key="4">
    <source>
        <dbReference type="ARBA" id="ARBA00022475"/>
    </source>
</evidence>
<dbReference type="EMBL" id="FMJD01000002">
    <property type="protein sequence ID" value="SCM72355.1"/>
    <property type="molecule type" value="Genomic_DNA"/>
</dbReference>
<evidence type="ECO:0000256" key="3">
    <source>
        <dbReference type="ARBA" id="ARBA00020552"/>
    </source>
</evidence>
<evidence type="ECO:0000256" key="5">
    <source>
        <dbReference type="ARBA" id="ARBA00022734"/>
    </source>
</evidence>
<name>A0A212L4A4_9HYPH</name>
<gene>
    <name evidence="9" type="ORF">KL86PLE_100561</name>
</gene>
<keyword evidence="7" id="KW-1133">Transmembrane helix</keyword>
<feature type="chain" id="PRO_5013369984" description="Lectin-like protein BA14k" evidence="8">
    <location>
        <begin position="27"/>
        <end position="135"/>
    </location>
</feature>
<comment type="subcellular location">
    <subcellularLocation>
        <location evidence="1">Membrane</location>
        <topology evidence="1">Single-pass membrane protein</topology>
    </subcellularLocation>
</comment>